<dbReference type="PROSITE" id="PS50878">
    <property type="entry name" value="RT_POL"/>
    <property type="match status" value="1"/>
</dbReference>
<dbReference type="InterPro" id="IPR049030">
    <property type="entry name" value="AI2M-like_HNH"/>
</dbReference>
<organism evidence="2 3">
    <name type="scientific">Streptomyces liliiviolaceus</name>
    <dbReference type="NCBI Taxonomy" id="2823109"/>
    <lineage>
        <taxon>Bacteria</taxon>
        <taxon>Bacillati</taxon>
        <taxon>Actinomycetota</taxon>
        <taxon>Actinomycetes</taxon>
        <taxon>Kitasatosporales</taxon>
        <taxon>Streptomycetaceae</taxon>
        <taxon>Streptomyces</taxon>
    </lineage>
</organism>
<accession>A0A941B3P3</accession>
<dbReference type="EMBL" id="JAGPYQ010000001">
    <property type="protein sequence ID" value="MBQ0849445.1"/>
    <property type="molecule type" value="Genomic_DNA"/>
</dbReference>
<protein>
    <submittedName>
        <fullName evidence="2">Maturase</fullName>
    </submittedName>
</protein>
<feature type="domain" description="Reverse transcriptase" evidence="1">
    <location>
        <begin position="68"/>
        <end position="354"/>
    </location>
</feature>
<dbReference type="Proteomes" id="UP000677413">
    <property type="component" value="Unassembled WGS sequence"/>
</dbReference>
<evidence type="ECO:0000313" key="2">
    <source>
        <dbReference type="EMBL" id="MBQ0849445.1"/>
    </source>
</evidence>
<dbReference type="RefSeq" id="WP_210883125.1">
    <property type="nucleotide sequence ID" value="NZ_JAGPYQ010000001.1"/>
</dbReference>
<name>A0A941B3P3_9ACTN</name>
<evidence type="ECO:0000313" key="3">
    <source>
        <dbReference type="Proteomes" id="UP000677413"/>
    </source>
</evidence>
<dbReference type="InterPro" id="IPR024937">
    <property type="entry name" value="Domain_X"/>
</dbReference>
<dbReference type="InterPro" id="IPR051083">
    <property type="entry name" value="GrpII_Intron_Splice-Mob/Def"/>
</dbReference>
<sequence>MQTAETVLDIIRKRGERGLPIERLYRQLFNPQLYLMAYGRIYANTGAMTPGVTKETADGMSLEKIGSIIDALRAERYRWSPARRVYIEKKGSTKKRPLGLPPWSDKLVAEVVRLLLEAYYDVQFSDRSHGFRPQRGCHTALSEVVEVWKGTHWFIEGDISDCFGSLDHDVMLSILAEKIHDGRFLRLISHMLKAGYLEDWRWNATLSGAPQGGVASPILSNIYLDRLDQFIEQSLLPEYNHGRRRRPNREYQVVEYAIQRAKRHGDRDAVRELRLRRRTLPSQDPNDPDYRRLRYVRYADDWLLGFAGPKREAEEIKSRIRMFLRDELKLELSESKTLITHAASQAAHFLGYEIRVQHADTKITRHRRAVNGAIGLFVPRQVIRQKCARYMSKGKPAQRGPLLHDEDFTIVAKYQAEFWGLVQYYLLAQDVFRLGRLQWVMETSMLKTLAGKHRSTVTKMSRKHKSTIETPDGPRRCIQVTVPRDEGKKPLVARFGGISLKRQRTAVLTDLRPVMASMKRNELIHRLLAECCEICETRTNLEVHHVRKLADLNRPGRRERPAWVHLMAMRRRKTLVICRRCHEDIHAGRPTAPLRK</sequence>
<keyword evidence="3" id="KW-1185">Reference proteome</keyword>
<dbReference type="CDD" id="cd01651">
    <property type="entry name" value="RT_G2_intron"/>
    <property type="match status" value="1"/>
</dbReference>
<proteinExistence type="predicted"/>
<evidence type="ECO:0000259" key="1">
    <source>
        <dbReference type="PROSITE" id="PS50878"/>
    </source>
</evidence>
<dbReference type="Pfam" id="PF00078">
    <property type="entry name" value="RVT_1"/>
    <property type="match status" value="1"/>
</dbReference>
<dbReference type="InterPro" id="IPR043502">
    <property type="entry name" value="DNA/RNA_pol_sf"/>
</dbReference>
<dbReference type="AlphaFoldDB" id="A0A941B3P3"/>
<dbReference type="GO" id="GO:0006397">
    <property type="term" value="P:mRNA processing"/>
    <property type="evidence" value="ECO:0007669"/>
    <property type="project" value="InterPro"/>
</dbReference>
<dbReference type="InterPro" id="IPR000477">
    <property type="entry name" value="RT_dom"/>
</dbReference>
<dbReference type="PANTHER" id="PTHR34047:SF8">
    <property type="entry name" value="PROTEIN YKFC"/>
    <property type="match status" value="1"/>
</dbReference>
<dbReference type="Pfam" id="PF21368">
    <property type="entry name" value="AI2M-like_HNH"/>
    <property type="match status" value="1"/>
</dbReference>
<reference evidence="2 3" key="1">
    <citation type="submission" date="2021-04" db="EMBL/GenBank/DDBJ databases">
        <authorList>
            <person name="Tang X."/>
            <person name="Zhou X."/>
            <person name="Chen X."/>
            <person name="Cernava T."/>
            <person name="Zhang C."/>
        </authorList>
    </citation>
    <scope>NUCLEOTIDE SEQUENCE [LARGE SCALE GENOMIC DNA]</scope>
    <source>
        <strain evidence="2 3">BH-SS-21</strain>
    </source>
</reference>
<gene>
    <name evidence="2" type="ORF">J8N05_14670</name>
</gene>
<comment type="caution">
    <text evidence="2">The sequence shown here is derived from an EMBL/GenBank/DDBJ whole genome shotgun (WGS) entry which is preliminary data.</text>
</comment>
<dbReference type="PANTHER" id="PTHR34047">
    <property type="entry name" value="NUCLEAR INTRON MATURASE 1, MITOCHONDRIAL-RELATED"/>
    <property type="match status" value="1"/>
</dbReference>
<dbReference type="SUPFAM" id="SSF56672">
    <property type="entry name" value="DNA/RNA polymerases"/>
    <property type="match status" value="1"/>
</dbReference>
<dbReference type="Pfam" id="PF01348">
    <property type="entry name" value="Intron_maturas2"/>
    <property type="match status" value="1"/>
</dbReference>